<dbReference type="InterPro" id="IPR011014">
    <property type="entry name" value="MscS_channel_TM-2"/>
</dbReference>
<dbReference type="SUPFAM" id="SSF82689">
    <property type="entry name" value="Mechanosensitive channel protein MscS (YggB), C-terminal domain"/>
    <property type="match status" value="1"/>
</dbReference>
<dbReference type="OrthoDB" id="9809206at2"/>
<sequence length="336" mass="36407">MLLAEAIIPTTETPSGDTTNESSLDGVLSQMLNGEFQGLSEYLRLTVIPNLVPACFGLAVIFCGYFVAKYLSRIISRPIRERIDETFGRFVGTAIFYSVMLSLIAAVASKLGAPLGGMAAILAAAGFAIGLAFQGTLSNFAAGVLMIVFRPFKVGDVVNIAGVSGKVNEIDLFTTTLDTPDNRRLIIPNSSISGATIENISFHAHRRVEVVVGVDYDANIDATRHALQAAADVYQHETIHGEGRGTAVILGNLGDSAVEWKVRMWVKSADYWKLTESLTAEIKRQLDAVGIGIPYPQMDIHLNRIDAADTQETDRHVPTRPRMRPARRDGSLPYAS</sequence>
<evidence type="ECO:0000256" key="7">
    <source>
        <dbReference type="SAM" id="MobiDB-lite"/>
    </source>
</evidence>
<dbReference type="Gene3D" id="1.10.287.1260">
    <property type="match status" value="1"/>
</dbReference>
<dbReference type="EMBL" id="CP037423">
    <property type="protein sequence ID" value="QDV40434.1"/>
    <property type="molecule type" value="Genomic_DNA"/>
</dbReference>
<dbReference type="KEGG" id="snep:Enr13x_02400"/>
<feature type="transmembrane region" description="Helical" evidence="8">
    <location>
        <begin position="87"/>
        <end position="108"/>
    </location>
</feature>
<evidence type="ECO:0000256" key="5">
    <source>
        <dbReference type="ARBA" id="ARBA00022989"/>
    </source>
</evidence>
<dbReference type="GO" id="GO:0008381">
    <property type="term" value="F:mechanosensitive monoatomic ion channel activity"/>
    <property type="evidence" value="ECO:0007669"/>
    <property type="project" value="InterPro"/>
</dbReference>
<evidence type="ECO:0000313" key="12">
    <source>
        <dbReference type="Proteomes" id="UP000319004"/>
    </source>
</evidence>
<dbReference type="PANTHER" id="PTHR30221:SF1">
    <property type="entry name" value="SMALL-CONDUCTANCE MECHANOSENSITIVE CHANNEL"/>
    <property type="match status" value="1"/>
</dbReference>
<comment type="similarity">
    <text evidence="2">Belongs to the MscS (TC 1.A.23) family.</text>
</comment>
<keyword evidence="5 8" id="KW-1133">Transmembrane helix</keyword>
<dbReference type="GO" id="GO:0005886">
    <property type="term" value="C:plasma membrane"/>
    <property type="evidence" value="ECO:0007669"/>
    <property type="project" value="UniProtKB-SubCell"/>
</dbReference>
<feature type="domain" description="Mechanosensitive ion channel MscS" evidence="9">
    <location>
        <begin position="136"/>
        <end position="201"/>
    </location>
</feature>
<dbReference type="SUPFAM" id="SSF50182">
    <property type="entry name" value="Sm-like ribonucleoproteins"/>
    <property type="match status" value="1"/>
</dbReference>
<dbReference type="InterPro" id="IPR011066">
    <property type="entry name" value="MscS_channel_C_sf"/>
</dbReference>
<evidence type="ECO:0000256" key="6">
    <source>
        <dbReference type="ARBA" id="ARBA00023136"/>
    </source>
</evidence>
<accession>A0A518HHW5</accession>
<feature type="compositionally biased region" description="Basic and acidic residues" evidence="7">
    <location>
        <begin position="307"/>
        <end position="317"/>
    </location>
</feature>
<dbReference type="PANTHER" id="PTHR30221">
    <property type="entry name" value="SMALL-CONDUCTANCE MECHANOSENSITIVE CHANNEL"/>
    <property type="match status" value="1"/>
</dbReference>
<dbReference type="SUPFAM" id="SSF82861">
    <property type="entry name" value="Mechanosensitive channel protein MscS (YggB), transmembrane region"/>
    <property type="match status" value="1"/>
</dbReference>
<dbReference type="InterPro" id="IPR045275">
    <property type="entry name" value="MscS_archaea/bacteria_type"/>
</dbReference>
<evidence type="ECO:0000256" key="3">
    <source>
        <dbReference type="ARBA" id="ARBA00022475"/>
    </source>
</evidence>
<gene>
    <name evidence="11" type="primary">mscS_3</name>
    <name evidence="11" type="ORF">Enr13x_02400</name>
</gene>
<dbReference type="Gene3D" id="2.30.30.60">
    <property type="match status" value="1"/>
</dbReference>
<comment type="subcellular location">
    <subcellularLocation>
        <location evidence="1">Cell membrane</location>
        <topology evidence="1">Multi-pass membrane protein</topology>
    </subcellularLocation>
</comment>
<dbReference type="InterPro" id="IPR010920">
    <property type="entry name" value="LSM_dom_sf"/>
</dbReference>
<keyword evidence="3" id="KW-1003">Cell membrane</keyword>
<proteinExistence type="inferred from homology"/>
<evidence type="ECO:0000259" key="10">
    <source>
        <dbReference type="Pfam" id="PF21082"/>
    </source>
</evidence>
<protein>
    <submittedName>
        <fullName evidence="11">Small-conductance mechanosensitive channel</fullName>
    </submittedName>
</protein>
<evidence type="ECO:0000256" key="1">
    <source>
        <dbReference type="ARBA" id="ARBA00004651"/>
    </source>
</evidence>
<dbReference type="Pfam" id="PF00924">
    <property type="entry name" value="MS_channel_2nd"/>
    <property type="match status" value="1"/>
</dbReference>
<feature type="transmembrane region" description="Helical" evidence="8">
    <location>
        <begin position="120"/>
        <end position="149"/>
    </location>
</feature>
<evidence type="ECO:0000259" key="9">
    <source>
        <dbReference type="Pfam" id="PF00924"/>
    </source>
</evidence>
<keyword evidence="12" id="KW-1185">Reference proteome</keyword>
<dbReference type="InterPro" id="IPR006685">
    <property type="entry name" value="MscS_channel_2nd"/>
</dbReference>
<evidence type="ECO:0000256" key="2">
    <source>
        <dbReference type="ARBA" id="ARBA00008017"/>
    </source>
</evidence>
<evidence type="ECO:0000313" key="11">
    <source>
        <dbReference type="EMBL" id="QDV40434.1"/>
    </source>
</evidence>
<evidence type="ECO:0000256" key="4">
    <source>
        <dbReference type="ARBA" id="ARBA00022692"/>
    </source>
</evidence>
<keyword evidence="4 8" id="KW-0812">Transmembrane</keyword>
<dbReference type="AlphaFoldDB" id="A0A518HHW5"/>
<keyword evidence="6 8" id="KW-0472">Membrane</keyword>
<dbReference type="RefSeq" id="WP_145384317.1">
    <property type="nucleotide sequence ID" value="NZ_CP037423.1"/>
</dbReference>
<evidence type="ECO:0000256" key="8">
    <source>
        <dbReference type="SAM" id="Phobius"/>
    </source>
</evidence>
<dbReference type="Pfam" id="PF21082">
    <property type="entry name" value="MS_channel_3rd"/>
    <property type="match status" value="1"/>
</dbReference>
<feature type="domain" description="Mechanosensitive ion channel MscS C-terminal" evidence="10">
    <location>
        <begin position="208"/>
        <end position="293"/>
    </location>
</feature>
<feature type="transmembrane region" description="Helical" evidence="8">
    <location>
        <begin position="47"/>
        <end position="67"/>
    </location>
</feature>
<organism evidence="11 12">
    <name type="scientific">Stieleria neptunia</name>
    <dbReference type="NCBI Taxonomy" id="2527979"/>
    <lineage>
        <taxon>Bacteria</taxon>
        <taxon>Pseudomonadati</taxon>
        <taxon>Planctomycetota</taxon>
        <taxon>Planctomycetia</taxon>
        <taxon>Pirellulales</taxon>
        <taxon>Pirellulaceae</taxon>
        <taxon>Stieleria</taxon>
    </lineage>
</organism>
<dbReference type="Proteomes" id="UP000319004">
    <property type="component" value="Chromosome"/>
</dbReference>
<reference evidence="11 12" key="1">
    <citation type="submission" date="2019-03" db="EMBL/GenBank/DDBJ databases">
        <title>Deep-cultivation of Planctomycetes and their phenomic and genomic characterization uncovers novel biology.</title>
        <authorList>
            <person name="Wiegand S."/>
            <person name="Jogler M."/>
            <person name="Boedeker C."/>
            <person name="Pinto D."/>
            <person name="Vollmers J."/>
            <person name="Rivas-Marin E."/>
            <person name="Kohn T."/>
            <person name="Peeters S.H."/>
            <person name="Heuer A."/>
            <person name="Rast P."/>
            <person name="Oberbeckmann S."/>
            <person name="Bunk B."/>
            <person name="Jeske O."/>
            <person name="Meyerdierks A."/>
            <person name="Storesund J.E."/>
            <person name="Kallscheuer N."/>
            <person name="Luecker S."/>
            <person name="Lage O.M."/>
            <person name="Pohl T."/>
            <person name="Merkel B.J."/>
            <person name="Hornburger P."/>
            <person name="Mueller R.-W."/>
            <person name="Bruemmer F."/>
            <person name="Labrenz M."/>
            <person name="Spormann A.M."/>
            <person name="Op den Camp H."/>
            <person name="Overmann J."/>
            <person name="Amann R."/>
            <person name="Jetten M.S.M."/>
            <person name="Mascher T."/>
            <person name="Medema M.H."/>
            <person name="Devos D.P."/>
            <person name="Kaster A.-K."/>
            <person name="Ovreas L."/>
            <person name="Rohde M."/>
            <person name="Galperin M.Y."/>
            <person name="Jogler C."/>
        </authorList>
    </citation>
    <scope>NUCLEOTIDE SEQUENCE [LARGE SCALE GENOMIC DNA]</scope>
    <source>
        <strain evidence="11 12">Enr13</strain>
    </source>
</reference>
<name>A0A518HHW5_9BACT</name>
<dbReference type="InterPro" id="IPR049278">
    <property type="entry name" value="MS_channel_C"/>
</dbReference>
<dbReference type="Gene3D" id="3.30.70.100">
    <property type="match status" value="1"/>
</dbReference>
<dbReference type="InterPro" id="IPR023408">
    <property type="entry name" value="MscS_beta-dom_sf"/>
</dbReference>
<feature type="region of interest" description="Disordered" evidence="7">
    <location>
        <begin position="307"/>
        <end position="336"/>
    </location>
</feature>